<dbReference type="RefSeq" id="WP_133341952.1">
    <property type="nucleotide sequence ID" value="NZ_SMZO01000009.1"/>
</dbReference>
<feature type="domain" description="Glycosyltransferase 2-like" evidence="2">
    <location>
        <begin position="210"/>
        <end position="334"/>
    </location>
</feature>
<dbReference type="GO" id="GO:0016740">
    <property type="term" value="F:transferase activity"/>
    <property type="evidence" value="ECO:0007669"/>
    <property type="project" value="UniProtKB-KW"/>
</dbReference>
<dbReference type="Proteomes" id="UP000294562">
    <property type="component" value="Unassembled WGS sequence"/>
</dbReference>
<organism evidence="3 4">
    <name type="scientific">Meridianimarinicoccus aquatilis</name>
    <dbReference type="NCBI Taxonomy" id="2552766"/>
    <lineage>
        <taxon>Bacteria</taxon>
        <taxon>Pseudomonadati</taxon>
        <taxon>Pseudomonadota</taxon>
        <taxon>Alphaproteobacteria</taxon>
        <taxon>Rhodobacterales</taxon>
        <taxon>Paracoccaceae</taxon>
        <taxon>Meridianimarinicoccus</taxon>
    </lineage>
</organism>
<dbReference type="InterPro" id="IPR029044">
    <property type="entry name" value="Nucleotide-diphossugar_trans"/>
</dbReference>
<dbReference type="AlphaFoldDB" id="A0A4R6B1A4"/>
<feature type="compositionally biased region" description="Basic and acidic residues" evidence="1">
    <location>
        <begin position="430"/>
        <end position="440"/>
    </location>
</feature>
<dbReference type="EMBL" id="SMZO01000009">
    <property type="protein sequence ID" value="TDL90437.1"/>
    <property type="molecule type" value="Genomic_DNA"/>
</dbReference>
<dbReference type="OrthoDB" id="5291101at2"/>
<dbReference type="Gene3D" id="3.90.550.10">
    <property type="entry name" value="Spore Coat Polysaccharide Biosynthesis Protein SpsA, Chain A"/>
    <property type="match status" value="1"/>
</dbReference>
<gene>
    <name evidence="3" type="ORF">E2L05_05795</name>
</gene>
<dbReference type="InterPro" id="IPR001173">
    <property type="entry name" value="Glyco_trans_2-like"/>
</dbReference>
<accession>A0A4R6B1A4</accession>
<dbReference type="PANTHER" id="PTHR43179">
    <property type="entry name" value="RHAMNOSYLTRANSFERASE WBBL"/>
    <property type="match status" value="1"/>
</dbReference>
<feature type="compositionally biased region" description="Basic and acidic residues" evidence="1">
    <location>
        <begin position="447"/>
        <end position="456"/>
    </location>
</feature>
<keyword evidence="4" id="KW-1185">Reference proteome</keyword>
<reference evidence="3 4" key="1">
    <citation type="submission" date="2019-03" db="EMBL/GenBank/DDBJ databases">
        <title>Rhodobacteraceae bacterium SM1902, a new member of the family Rhodobacteraceae isolated from Yantai.</title>
        <authorList>
            <person name="Sun Y."/>
        </authorList>
    </citation>
    <scope>NUCLEOTIDE SEQUENCE [LARGE SCALE GENOMIC DNA]</scope>
    <source>
        <strain evidence="3 4">SM1902</strain>
    </source>
</reference>
<proteinExistence type="predicted"/>
<evidence type="ECO:0000256" key="1">
    <source>
        <dbReference type="SAM" id="MobiDB-lite"/>
    </source>
</evidence>
<evidence type="ECO:0000313" key="3">
    <source>
        <dbReference type="EMBL" id="TDL90437.1"/>
    </source>
</evidence>
<sequence length="482" mass="52873">MHSTWQRFLSRALGFAIRKANGAPECFVQTLMRTNEQLVLSLLDADKPSVDFSLAQPVGPTAQMITKEPFLFIFAKGVVPLGNCLDRLRDALRASPNYSFAYGDEIFVGPTGKMTGHWFKPDQTDPLLLQAGALTGGVICIERDQDGVEELVRELESGGDYHACISRFAMSHTNHSALHVHAALSQSSASTSHPVAPLTGPTTLRTPLTSVIIPTRNGWSVLKPCLESLKSTNWPDGQLEIVIVDNGSDDPEMLTQLSQLEMSGTLRILRDDGPFNFARLINRGIEFSSGELIVLLNNDTVARTSNWLHRLAVYAMDPAYGAVGCKLLYPDGTVQHAGMVFGLRGGVQHVFVGCQKNDGGYNGIANMDRQVSAVTAACLAVRRDAWDQVGGLSEDLAVSFNDVVFCADLLKAGYRNICVAEPLFDHHESKTRGLDNSVEKRARHKREKELARSKHPDLFEQDPAYSEILSKKIPYSLLEPPT</sequence>
<keyword evidence="3" id="KW-0808">Transferase</keyword>
<dbReference type="Pfam" id="PF00535">
    <property type="entry name" value="Glycos_transf_2"/>
    <property type="match status" value="1"/>
</dbReference>
<evidence type="ECO:0000313" key="4">
    <source>
        <dbReference type="Proteomes" id="UP000294562"/>
    </source>
</evidence>
<dbReference type="SUPFAM" id="SSF53448">
    <property type="entry name" value="Nucleotide-diphospho-sugar transferases"/>
    <property type="match status" value="1"/>
</dbReference>
<dbReference type="PANTHER" id="PTHR43179:SF7">
    <property type="entry name" value="RHAMNOSYLTRANSFERASE WBBL"/>
    <property type="match status" value="1"/>
</dbReference>
<protein>
    <submittedName>
        <fullName evidence="3">Glycosyltransferase</fullName>
    </submittedName>
</protein>
<name>A0A4R6B1A4_9RHOB</name>
<comment type="caution">
    <text evidence="3">The sequence shown here is derived from an EMBL/GenBank/DDBJ whole genome shotgun (WGS) entry which is preliminary data.</text>
</comment>
<feature type="region of interest" description="Disordered" evidence="1">
    <location>
        <begin position="430"/>
        <end position="456"/>
    </location>
</feature>
<evidence type="ECO:0000259" key="2">
    <source>
        <dbReference type="Pfam" id="PF00535"/>
    </source>
</evidence>